<comment type="caution">
    <text evidence="2">The sequence shown here is derived from an EMBL/GenBank/DDBJ whole genome shotgun (WGS) entry which is preliminary data.</text>
</comment>
<sequence>MRYTRLGKTNERVPLIGFGTWRLGGGWWSEDRSQDERAIEAIVLAVKKGCWLIDTAEAYGGGHTEELVGSALRRLRSEGDYEVFVATKVAPEHLHYDDVIRSCEASLKRLGLKQVDLYQVHWPNERIDIAETMSAFERLIEEGKTRYIGVSNFSAKQVEEAQSSLRKYELVSDQVSYSFFDRKPEAELLPYCRKNNLTLIAYSPLGRGIVNSSSDKRLAKIDELATKYNKTRAQILLNWLVGRGGVVAIPKAADPKHIEGNAAAADFEMAEEDYALINRL</sequence>
<dbReference type="InterPro" id="IPR020471">
    <property type="entry name" value="AKR"/>
</dbReference>
<name>A0A2R6B0F4_9ARCH</name>
<dbReference type="InterPro" id="IPR036812">
    <property type="entry name" value="NAD(P)_OxRdtase_dom_sf"/>
</dbReference>
<accession>A0A2R6B0F4</accession>
<dbReference type="CDD" id="cd19072">
    <property type="entry name" value="AKR_AKR3F1-like"/>
    <property type="match status" value="1"/>
</dbReference>
<dbReference type="GO" id="GO:0016491">
    <property type="term" value="F:oxidoreductase activity"/>
    <property type="evidence" value="ECO:0007669"/>
    <property type="project" value="InterPro"/>
</dbReference>
<dbReference type="PANTHER" id="PTHR43638">
    <property type="entry name" value="OXIDOREDUCTASE, ALDO/KETO REDUCTASE FAMILY PROTEIN"/>
    <property type="match status" value="1"/>
</dbReference>
<evidence type="ECO:0000313" key="3">
    <source>
        <dbReference type="Proteomes" id="UP000240322"/>
    </source>
</evidence>
<dbReference type="EMBL" id="NEXE01000009">
    <property type="protein sequence ID" value="PSN92147.1"/>
    <property type="molecule type" value="Genomic_DNA"/>
</dbReference>
<dbReference type="PANTHER" id="PTHR43638:SF3">
    <property type="entry name" value="ALDEHYDE REDUCTASE"/>
    <property type="match status" value="1"/>
</dbReference>
<dbReference type="AlphaFoldDB" id="A0A2R6B0F4"/>
<dbReference type="SUPFAM" id="SSF51430">
    <property type="entry name" value="NAD(P)-linked oxidoreductase"/>
    <property type="match status" value="1"/>
</dbReference>
<dbReference type="PIRSF" id="PIRSF000097">
    <property type="entry name" value="AKR"/>
    <property type="match status" value="1"/>
</dbReference>
<dbReference type="Proteomes" id="UP000240322">
    <property type="component" value="Unassembled WGS sequence"/>
</dbReference>
<evidence type="ECO:0000259" key="1">
    <source>
        <dbReference type="Pfam" id="PF00248"/>
    </source>
</evidence>
<dbReference type="InterPro" id="IPR023210">
    <property type="entry name" value="NADP_OxRdtase_dom"/>
</dbReference>
<proteinExistence type="predicted"/>
<dbReference type="Pfam" id="PF00248">
    <property type="entry name" value="Aldo_ket_red"/>
    <property type="match status" value="1"/>
</dbReference>
<organism evidence="2 3">
    <name type="scientific">Candidatus Marsarchaeota G2 archaeon OSP_D</name>
    <dbReference type="NCBI Taxonomy" id="1978157"/>
    <lineage>
        <taxon>Archaea</taxon>
        <taxon>Candidatus Marsarchaeota</taxon>
        <taxon>Candidatus Marsarchaeota group 2</taxon>
    </lineage>
</organism>
<reference evidence="2 3" key="1">
    <citation type="submission" date="2017-04" db="EMBL/GenBank/DDBJ databases">
        <title>Novel microbial lineages endemic to geothermal iron-oxide mats fill important gaps in the evolutionary history of Archaea.</title>
        <authorList>
            <person name="Jay Z.J."/>
            <person name="Beam J.P."/>
            <person name="Dlakic M."/>
            <person name="Rusch D.B."/>
            <person name="Kozubal M.A."/>
            <person name="Inskeep W.P."/>
        </authorList>
    </citation>
    <scope>NUCLEOTIDE SEQUENCE [LARGE SCALE GENOMIC DNA]</scope>
    <source>
        <strain evidence="2">OSP_D</strain>
    </source>
</reference>
<evidence type="ECO:0000313" key="2">
    <source>
        <dbReference type="EMBL" id="PSN92147.1"/>
    </source>
</evidence>
<dbReference type="PRINTS" id="PR00069">
    <property type="entry name" value="ALDKETRDTASE"/>
</dbReference>
<dbReference type="InterPro" id="IPR018170">
    <property type="entry name" value="Aldo/ket_reductase_CS"/>
</dbReference>
<protein>
    <recommendedName>
        <fullName evidence="1">NADP-dependent oxidoreductase domain-containing protein</fullName>
    </recommendedName>
</protein>
<gene>
    <name evidence="2" type="ORF">B9Q03_01945</name>
</gene>
<dbReference type="PROSITE" id="PS00062">
    <property type="entry name" value="ALDOKETO_REDUCTASE_2"/>
    <property type="match status" value="1"/>
</dbReference>
<feature type="domain" description="NADP-dependent oxidoreductase" evidence="1">
    <location>
        <begin position="16"/>
        <end position="279"/>
    </location>
</feature>
<dbReference type="Gene3D" id="3.20.20.100">
    <property type="entry name" value="NADP-dependent oxidoreductase domain"/>
    <property type="match status" value="1"/>
</dbReference>